<evidence type="ECO:0000256" key="2">
    <source>
        <dbReference type="ARBA" id="ARBA00022840"/>
    </source>
</evidence>
<dbReference type="InterPro" id="IPR020845">
    <property type="entry name" value="AMP-binding_CS"/>
</dbReference>
<dbReference type="InterPro" id="IPR000873">
    <property type="entry name" value="AMP-dep_synth/lig_dom"/>
</dbReference>
<dbReference type="Gene3D" id="3.40.50.12780">
    <property type="entry name" value="N-terminal domain of ligase-like"/>
    <property type="match status" value="1"/>
</dbReference>
<dbReference type="InterPro" id="IPR042099">
    <property type="entry name" value="ANL_N_sf"/>
</dbReference>
<dbReference type="EMBL" id="CP022115">
    <property type="protein sequence ID" value="ASJ23042.1"/>
    <property type="molecule type" value="Genomic_DNA"/>
</dbReference>
<dbReference type="GO" id="GO:0005524">
    <property type="term" value="F:ATP binding"/>
    <property type="evidence" value="ECO:0007669"/>
    <property type="project" value="UniProtKB-KW"/>
</dbReference>
<dbReference type="PANTHER" id="PTHR43272:SF33">
    <property type="entry name" value="AMP-BINDING DOMAIN-CONTAINING PROTEIN-RELATED"/>
    <property type="match status" value="1"/>
</dbReference>
<dbReference type="PANTHER" id="PTHR43272">
    <property type="entry name" value="LONG-CHAIN-FATTY-ACID--COA LIGASE"/>
    <property type="match status" value="1"/>
</dbReference>
<reference evidence="6" key="1">
    <citation type="submission" date="2017-06" db="EMBL/GenBank/DDBJ databases">
        <title>Whole genome sequence of Laribacter hongkongensis LHGZ1.</title>
        <authorList>
            <person name="Chen D."/>
            <person name="Wu H."/>
            <person name="Chen J."/>
        </authorList>
    </citation>
    <scope>NUCLEOTIDE SEQUENCE [LARGE SCALE GENOMIC DNA]</scope>
    <source>
        <strain evidence="6">LHGZ1</strain>
    </source>
</reference>
<evidence type="ECO:0000313" key="5">
    <source>
        <dbReference type="EMBL" id="ASJ23042.1"/>
    </source>
</evidence>
<evidence type="ECO:0000259" key="4">
    <source>
        <dbReference type="Pfam" id="PF00501"/>
    </source>
</evidence>
<keyword evidence="1" id="KW-0547">Nucleotide-binding</keyword>
<feature type="region of interest" description="Disordered" evidence="3">
    <location>
        <begin position="1"/>
        <end position="23"/>
    </location>
</feature>
<dbReference type="RefSeq" id="WP_088859884.1">
    <property type="nucleotide sequence ID" value="NZ_CP022115.1"/>
</dbReference>
<dbReference type="AlphaFoldDB" id="A0A248LEJ2"/>
<protein>
    <submittedName>
        <fullName evidence="5">Long-chain-fatty-acid--CoA ligase</fullName>
    </submittedName>
</protein>
<feature type="domain" description="AMP-dependent synthetase/ligase" evidence="4">
    <location>
        <begin position="28"/>
        <end position="445"/>
    </location>
</feature>
<organism evidence="5 6">
    <name type="scientific">Laribacter hongkongensis</name>
    <dbReference type="NCBI Taxonomy" id="168471"/>
    <lineage>
        <taxon>Bacteria</taxon>
        <taxon>Pseudomonadati</taxon>
        <taxon>Pseudomonadota</taxon>
        <taxon>Betaproteobacteria</taxon>
        <taxon>Neisseriales</taxon>
        <taxon>Aquaspirillaceae</taxon>
        <taxon>Laribacter</taxon>
    </lineage>
</organism>
<keyword evidence="2" id="KW-0067">ATP-binding</keyword>
<dbReference type="PROSITE" id="PS00455">
    <property type="entry name" value="AMP_BINDING"/>
    <property type="match status" value="1"/>
</dbReference>
<sequence length="661" mass="73750">MANPLDLPEGHCRTTAPAPPDTFPKLLRQHADVRGQQPAMREKDLGIWQSWNWKQVADEVQALACGLAAHGFGRGERLAVIGDNRPRLYWSLLAAQSLGGVPVPLYQDAVADEMVFVLADAGISVAVVEDQEQVDKLLEIRDRLPDLRLIVYDDPRGLRHYDAPGLMSCDTLLGEGRLFHEQHPLFYTGMVDASRGSDMAIMLYTSGTTGQPKGVVHTFDSMIHTARGAAGLEGLTDREEVLAYLPMAWVGDNLFSFAQSLVCGFCVSCPESSETVMTDMREIGPTYYFAPPRVFENLLTQVTIRMEDAGRIKRWLFRYFMAHARRVGVRIVDGETVGFWDRLGYRLGDWLVYGPVKNVLGFSRIRLAYTAGEAIGPELFAFYRALNINIKQLYGSTEAYVMVCVQPNGEVKSDSVGRPAPGVEVQLDDSGEVLFRSPGTFHSYWNRPDATQETRDADGWVRTGDAGFFDDDGHLRIIDRAKDVGRLNDGTLFAPKYLENKLKFFPFIKEAVTFGDGCDFVTAFVSIDLEAVGNWAERRGLAYTGYTDLAAQPAVYELIRDCIEQVNRDLAADPRLAGSQIHRFLLLHKELDADDGELTRTRKVRRRFVAERYADLIAALYGNHARGVIETQVRFEDGRSGWLRADLAIEAARTVAMEVAA</sequence>
<dbReference type="GO" id="GO:0016020">
    <property type="term" value="C:membrane"/>
    <property type="evidence" value="ECO:0007669"/>
    <property type="project" value="TreeGrafter"/>
</dbReference>
<dbReference type="OrthoDB" id="9763207at2"/>
<evidence type="ECO:0000313" key="6">
    <source>
        <dbReference type="Proteomes" id="UP000197424"/>
    </source>
</evidence>
<evidence type="ECO:0000256" key="3">
    <source>
        <dbReference type="SAM" id="MobiDB-lite"/>
    </source>
</evidence>
<dbReference type="GO" id="GO:0004467">
    <property type="term" value="F:long-chain fatty acid-CoA ligase activity"/>
    <property type="evidence" value="ECO:0007669"/>
    <property type="project" value="TreeGrafter"/>
</dbReference>
<accession>A0A248LEJ2</accession>
<dbReference type="Proteomes" id="UP000197424">
    <property type="component" value="Chromosome"/>
</dbReference>
<evidence type="ECO:0000256" key="1">
    <source>
        <dbReference type="ARBA" id="ARBA00022741"/>
    </source>
</evidence>
<proteinExistence type="predicted"/>
<dbReference type="SUPFAM" id="SSF56801">
    <property type="entry name" value="Acetyl-CoA synthetase-like"/>
    <property type="match status" value="1"/>
</dbReference>
<name>A0A248LEJ2_9NEIS</name>
<keyword evidence="5" id="KW-0436">Ligase</keyword>
<gene>
    <name evidence="5" type="ORF">LHGZ1_0211</name>
</gene>
<dbReference type="Pfam" id="PF00501">
    <property type="entry name" value="AMP-binding"/>
    <property type="match status" value="1"/>
</dbReference>